<dbReference type="EMBL" id="CP083242">
    <property type="protein sequence ID" value="UOK73749.1"/>
    <property type="molecule type" value="Genomic_DNA"/>
</dbReference>
<protein>
    <submittedName>
        <fullName evidence="2">Uncharacterized protein</fullName>
    </submittedName>
</protein>
<keyword evidence="1" id="KW-0732">Signal</keyword>
<geneLocation type="plasmid" evidence="2 3">
    <name>pC</name>
</geneLocation>
<dbReference type="RefSeq" id="WP_244451356.1">
    <property type="nucleotide sequence ID" value="NZ_CP083242.1"/>
</dbReference>
<feature type="signal peptide" evidence="1">
    <location>
        <begin position="1"/>
        <end position="17"/>
    </location>
</feature>
<accession>A0A9E7CYR7</accession>
<evidence type="ECO:0000313" key="3">
    <source>
        <dbReference type="Proteomes" id="UP000831684"/>
    </source>
</evidence>
<dbReference type="Proteomes" id="UP000831684">
    <property type="component" value="Plasmid pC"/>
</dbReference>
<organism evidence="2 3">
    <name type="scientific">Ancylobacter polymorphus</name>
    <dbReference type="NCBI Taxonomy" id="223390"/>
    <lineage>
        <taxon>Bacteria</taxon>
        <taxon>Pseudomonadati</taxon>
        <taxon>Pseudomonadota</taxon>
        <taxon>Alphaproteobacteria</taxon>
        <taxon>Hyphomicrobiales</taxon>
        <taxon>Xanthobacteraceae</taxon>
        <taxon>Ancylobacter</taxon>
    </lineage>
</organism>
<sequence>MKTVSLMALAVILSACSGPPNIEAGADPSDAGVQVPVARYAPVMSGTVDYRPVDPKSWIERNEQVAPKKRGE</sequence>
<evidence type="ECO:0000313" key="2">
    <source>
        <dbReference type="EMBL" id="UOK73749.1"/>
    </source>
</evidence>
<gene>
    <name evidence="2" type="ORF">K9D25_24120</name>
</gene>
<dbReference type="PROSITE" id="PS51257">
    <property type="entry name" value="PROKAR_LIPOPROTEIN"/>
    <property type="match status" value="1"/>
</dbReference>
<dbReference type="AlphaFoldDB" id="A0A9E7CYR7"/>
<keyword evidence="2" id="KW-0614">Plasmid</keyword>
<feature type="chain" id="PRO_5039067151" evidence="1">
    <location>
        <begin position="18"/>
        <end position="72"/>
    </location>
</feature>
<name>A0A9E7CYR7_9HYPH</name>
<reference evidence="2" key="1">
    <citation type="submission" date="2021-09" db="EMBL/GenBank/DDBJ databases">
        <title>Network and meta-omics reveal the key degrader and cooperation patterns in an efficient 1,4-dioxane-degrading microbial community.</title>
        <authorList>
            <person name="Dai C."/>
        </authorList>
    </citation>
    <scope>NUCLEOTIDE SEQUENCE</scope>
    <source>
        <strain evidence="2">ZM13</strain>
        <plasmid evidence="2">pC</plasmid>
    </source>
</reference>
<proteinExistence type="predicted"/>
<evidence type="ECO:0000256" key="1">
    <source>
        <dbReference type="SAM" id="SignalP"/>
    </source>
</evidence>
<dbReference type="KEGG" id="apol:K9D25_24120"/>